<evidence type="ECO:0000313" key="2">
    <source>
        <dbReference type="Proteomes" id="UP000594014"/>
    </source>
</evidence>
<protein>
    <submittedName>
        <fullName evidence="1">Amino acid ABC transporter permease</fullName>
    </submittedName>
</protein>
<accession>A0ACD1AA38</accession>
<evidence type="ECO:0000313" key="1">
    <source>
        <dbReference type="EMBL" id="QOX63335.1"/>
    </source>
</evidence>
<dbReference type="EMBL" id="CP042469">
    <property type="protein sequence ID" value="QOX63335.1"/>
    <property type="molecule type" value="Genomic_DNA"/>
</dbReference>
<organism evidence="1 2">
    <name type="scientific">Anoxybacterium hadale</name>
    <dbReference type="NCBI Taxonomy" id="3408580"/>
    <lineage>
        <taxon>Bacteria</taxon>
        <taxon>Bacillati</taxon>
        <taxon>Bacillota</taxon>
        <taxon>Clostridia</taxon>
        <taxon>Peptostreptococcales</taxon>
        <taxon>Anaerovoracaceae</taxon>
        <taxon>Anoxybacterium</taxon>
    </lineage>
</organism>
<dbReference type="Proteomes" id="UP000594014">
    <property type="component" value="Chromosome"/>
</dbReference>
<proteinExistence type="predicted"/>
<gene>
    <name evidence="1" type="ORF">FRZ06_08215</name>
</gene>
<name>A0ACD1AA38_9FIRM</name>
<keyword evidence="2" id="KW-1185">Reference proteome</keyword>
<sequence>MGPSAPQNSWEWIVLFLDQYGSAFAKGAVLTLQIAVISTLIGCIIGFVVGMIQTIEMGKSDPLWKRITLKIVNILLAVYVEVFRGTPMMVQAMVVYYGSDALFGLNLNPILAGYIVVSVNTGAYMAETVRGGIMSVSNGQIEAAKALGFRHTATMVNIILPQALLNILPQIGNNLIINIKDTSVLNVIACSELFFTTKSVTGTYWRFFEPFLIACVIYLFMTFTLSRLLRLMEKKLQGPRSYQLVTDFMDDTYGNGSAVIDMKKGFERRR</sequence>
<reference evidence="1" key="1">
    <citation type="submission" date="2019-08" db="EMBL/GenBank/DDBJ databases">
        <title>Genome sequence of Clostridiales bacterium MT110.</title>
        <authorList>
            <person name="Cao J."/>
        </authorList>
    </citation>
    <scope>NUCLEOTIDE SEQUENCE</scope>
    <source>
        <strain evidence="1">MT110</strain>
    </source>
</reference>